<dbReference type="EMBL" id="GBXM01053062">
    <property type="protein sequence ID" value="JAH55515.1"/>
    <property type="molecule type" value="Transcribed_RNA"/>
</dbReference>
<reference evidence="1" key="1">
    <citation type="submission" date="2014-11" db="EMBL/GenBank/DDBJ databases">
        <authorList>
            <person name="Amaro Gonzalez C."/>
        </authorList>
    </citation>
    <scope>NUCLEOTIDE SEQUENCE</scope>
</reference>
<sequence length="40" mass="4683">MFLTACWYRNGWYGVSLFRPKKPFGAPTTPKEKQVRVGHQ</sequence>
<reference evidence="1" key="2">
    <citation type="journal article" date="2015" name="Fish Shellfish Immunol.">
        <title>Early steps in the European eel (Anguilla anguilla)-Vibrio vulnificus interaction in the gills: Role of the RtxA13 toxin.</title>
        <authorList>
            <person name="Callol A."/>
            <person name="Pajuelo D."/>
            <person name="Ebbesson L."/>
            <person name="Teles M."/>
            <person name="MacKenzie S."/>
            <person name="Amaro C."/>
        </authorList>
    </citation>
    <scope>NUCLEOTIDE SEQUENCE</scope>
</reference>
<dbReference type="AlphaFoldDB" id="A0A0E9TRJ7"/>
<proteinExistence type="predicted"/>
<protein>
    <submittedName>
        <fullName evidence="1">Uncharacterized protein</fullName>
    </submittedName>
</protein>
<accession>A0A0E9TRJ7</accession>
<name>A0A0E9TRJ7_ANGAN</name>
<organism evidence="1">
    <name type="scientific">Anguilla anguilla</name>
    <name type="common">European freshwater eel</name>
    <name type="synonym">Muraena anguilla</name>
    <dbReference type="NCBI Taxonomy" id="7936"/>
    <lineage>
        <taxon>Eukaryota</taxon>
        <taxon>Metazoa</taxon>
        <taxon>Chordata</taxon>
        <taxon>Craniata</taxon>
        <taxon>Vertebrata</taxon>
        <taxon>Euteleostomi</taxon>
        <taxon>Actinopterygii</taxon>
        <taxon>Neopterygii</taxon>
        <taxon>Teleostei</taxon>
        <taxon>Anguilliformes</taxon>
        <taxon>Anguillidae</taxon>
        <taxon>Anguilla</taxon>
    </lineage>
</organism>
<evidence type="ECO:0000313" key="1">
    <source>
        <dbReference type="EMBL" id="JAH55515.1"/>
    </source>
</evidence>